<name>A0A7M7M465_VARDE</name>
<dbReference type="GO" id="GO:0008061">
    <property type="term" value="F:chitin binding"/>
    <property type="evidence" value="ECO:0007669"/>
    <property type="project" value="InterPro"/>
</dbReference>
<dbReference type="PROSITE" id="PS50940">
    <property type="entry name" value="CHIT_BIND_II"/>
    <property type="match status" value="1"/>
</dbReference>
<dbReference type="InParanoid" id="A0A7M7M465"/>
<feature type="domain" description="Chitin-binding type-2" evidence="3">
    <location>
        <begin position="37"/>
        <end position="95"/>
    </location>
</feature>
<dbReference type="SUPFAM" id="SSF57625">
    <property type="entry name" value="Invertebrate chitin-binding proteins"/>
    <property type="match status" value="1"/>
</dbReference>
<organism evidence="4 5">
    <name type="scientific">Varroa destructor</name>
    <name type="common">Honeybee mite</name>
    <dbReference type="NCBI Taxonomy" id="109461"/>
    <lineage>
        <taxon>Eukaryota</taxon>
        <taxon>Metazoa</taxon>
        <taxon>Ecdysozoa</taxon>
        <taxon>Arthropoda</taxon>
        <taxon>Chelicerata</taxon>
        <taxon>Arachnida</taxon>
        <taxon>Acari</taxon>
        <taxon>Parasitiformes</taxon>
        <taxon>Mesostigmata</taxon>
        <taxon>Gamasina</taxon>
        <taxon>Dermanyssoidea</taxon>
        <taxon>Varroidae</taxon>
        <taxon>Varroa</taxon>
    </lineage>
</organism>
<dbReference type="InterPro" id="IPR002557">
    <property type="entry name" value="Chitin-bd_dom"/>
</dbReference>
<sequence length="226" mass="26292">MMYHSILILTGMVTKAASVVDAQDPQDITRFPYLHYSFSCVDKAIGYYADPAFGCQIFHMCDAFGRRIPHICPPLTLFNQKFRVCDWAYNVQCEEAIDHYYLNELTYEEPVFEDTGERPRSDEDPLTTSRGNLLSIGKIRKISRIRRRRLNAEEWPEKEKQSSVMPASKDTKDRSTEDALIDKDALQVRQDDKGIYDQETKGRTPDKEKNISFSTEWLELKDKYVI</sequence>
<dbReference type="RefSeq" id="XP_022647421.1">
    <property type="nucleotide sequence ID" value="XM_022791686.1"/>
</dbReference>
<reference evidence="4" key="1">
    <citation type="submission" date="2021-01" db="UniProtKB">
        <authorList>
            <consortium name="EnsemblMetazoa"/>
        </authorList>
    </citation>
    <scope>IDENTIFICATION</scope>
</reference>
<accession>A0A7M7M465</accession>
<dbReference type="GO" id="GO:0005576">
    <property type="term" value="C:extracellular region"/>
    <property type="evidence" value="ECO:0007669"/>
    <property type="project" value="InterPro"/>
</dbReference>
<evidence type="ECO:0000256" key="1">
    <source>
        <dbReference type="SAM" id="MobiDB-lite"/>
    </source>
</evidence>
<feature type="signal peptide" evidence="2">
    <location>
        <begin position="1"/>
        <end position="22"/>
    </location>
</feature>
<feature type="region of interest" description="Disordered" evidence="1">
    <location>
        <begin position="153"/>
        <end position="208"/>
    </location>
</feature>
<dbReference type="InterPro" id="IPR052976">
    <property type="entry name" value="Scoloptoxin-like"/>
</dbReference>
<feature type="chain" id="PRO_5029787938" description="Chitin-binding type-2 domain-containing protein" evidence="2">
    <location>
        <begin position="23"/>
        <end position="226"/>
    </location>
</feature>
<dbReference type="EnsemblMetazoa" id="XM_022791686">
    <property type="protein sequence ID" value="XP_022647421"/>
    <property type="gene ID" value="LOC111244487"/>
</dbReference>
<evidence type="ECO:0000256" key="2">
    <source>
        <dbReference type="SAM" id="SignalP"/>
    </source>
</evidence>
<keyword evidence="2" id="KW-0732">Signal</keyword>
<dbReference type="AlphaFoldDB" id="A0A7M7M465"/>
<dbReference type="InterPro" id="IPR036508">
    <property type="entry name" value="Chitin-bd_dom_sf"/>
</dbReference>
<dbReference type="Pfam" id="PF01607">
    <property type="entry name" value="CBM_14"/>
    <property type="match status" value="1"/>
</dbReference>
<dbReference type="GeneID" id="111244487"/>
<dbReference type="KEGG" id="vde:111244487"/>
<proteinExistence type="predicted"/>
<evidence type="ECO:0000313" key="5">
    <source>
        <dbReference type="Proteomes" id="UP000594260"/>
    </source>
</evidence>
<protein>
    <recommendedName>
        <fullName evidence="3">Chitin-binding type-2 domain-containing protein</fullName>
    </recommendedName>
</protein>
<dbReference type="PANTHER" id="PTHR22933:SF31">
    <property type="entry name" value="FI18007P1"/>
    <property type="match status" value="1"/>
</dbReference>
<feature type="compositionally biased region" description="Basic and acidic residues" evidence="1">
    <location>
        <begin position="169"/>
        <end position="208"/>
    </location>
</feature>
<keyword evidence="5" id="KW-1185">Reference proteome</keyword>
<dbReference type="OrthoDB" id="10065127at2759"/>
<dbReference type="PANTHER" id="PTHR22933">
    <property type="entry name" value="FI18007P1-RELATED"/>
    <property type="match status" value="1"/>
</dbReference>
<dbReference type="SMART" id="SM00494">
    <property type="entry name" value="ChtBD2"/>
    <property type="match status" value="1"/>
</dbReference>
<evidence type="ECO:0000259" key="3">
    <source>
        <dbReference type="PROSITE" id="PS50940"/>
    </source>
</evidence>
<dbReference type="Gene3D" id="2.170.140.10">
    <property type="entry name" value="Chitin binding domain"/>
    <property type="match status" value="1"/>
</dbReference>
<dbReference type="Proteomes" id="UP000594260">
    <property type="component" value="Unplaced"/>
</dbReference>
<evidence type="ECO:0000313" key="4">
    <source>
        <dbReference type="EnsemblMetazoa" id="XP_022647421"/>
    </source>
</evidence>